<sequence>MSKKYKILYLPIARKDLIEIIEYIQQDNPSAALELLNKIEETISKLENFPYMGTQPKDSLLQYKGYRVLIIESFLVFYVVKGNKSEVEIRRIIHGKRKYDFLL</sequence>
<evidence type="ECO:0000313" key="3">
    <source>
        <dbReference type="Proteomes" id="UP000000719"/>
    </source>
</evidence>
<proteinExistence type="predicted"/>
<organism evidence="2 3">
    <name type="scientific">Halothermothrix orenii (strain H 168 / OCM 544 / DSM 9562)</name>
    <dbReference type="NCBI Taxonomy" id="373903"/>
    <lineage>
        <taxon>Bacteria</taxon>
        <taxon>Bacillati</taxon>
        <taxon>Bacillota</taxon>
        <taxon>Clostridia</taxon>
        <taxon>Halanaerobiales</taxon>
        <taxon>Halothermotrichaceae</taxon>
        <taxon>Halothermothrix</taxon>
    </lineage>
</organism>
<keyword evidence="1" id="KW-1277">Toxin-antitoxin system</keyword>
<dbReference type="Gene3D" id="3.30.2310.20">
    <property type="entry name" value="RelE-like"/>
    <property type="match status" value="1"/>
</dbReference>
<dbReference type="KEGG" id="hor:Hore_13720"/>
<dbReference type="NCBIfam" id="TIGR02385">
    <property type="entry name" value="RelE_StbE"/>
    <property type="match status" value="1"/>
</dbReference>
<dbReference type="eggNOG" id="COG3668">
    <property type="taxonomic scope" value="Bacteria"/>
</dbReference>
<dbReference type="Proteomes" id="UP000000719">
    <property type="component" value="Chromosome"/>
</dbReference>
<dbReference type="EMBL" id="CP001098">
    <property type="protein sequence ID" value="ACL70124.1"/>
    <property type="molecule type" value="Genomic_DNA"/>
</dbReference>
<dbReference type="Pfam" id="PF05016">
    <property type="entry name" value="ParE_toxin"/>
    <property type="match status" value="1"/>
</dbReference>
<dbReference type="OrthoDB" id="9806083at2"/>
<dbReference type="HOGENOM" id="CLU_147162_6_4_9"/>
<accession>B8CXV5</accession>
<dbReference type="STRING" id="373903.Hore_13720"/>
<name>B8CXV5_HALOH</name>
<keyword evidence="3" id="KW-1185">Reference proteome</keyword>
<reference evidence="2 3" key="1">
    <citation type="journal article" date="2009" name="PLoS ONE">
        <title>Genome analysis of the anaerobic thermohalophilic bacterium Halothermothrix orenii.</title>
        <authorList>
            <person name="Mavromatis K."/>
            <person name="Ivanova N."/>
            <person name="Anderson I."/>
            <person name="Lykidis A."/>
            <person name="Hooper S.D."/>
            <person name="Sun H."/>
            <person name="Kunin V."/>
            <person name="Lapidus A."/>
            <person name="Hugenholtz P."/>
            <person name="Patel B."/>
            <person name="Kyrpides N.C."/>
        </authorList>
    </citation>
    <scope>NUCLEOTIDE SEQUENCE [LARGE SCALE GENOMIC DNA]</scope>
    <source>
        <strain evidence="3">H 168 / OCM 544 / DSM 9562</strain>
    </source>
</reference>
<gene>
    <name evidence="2" type="ordered locus">Hore_13720</name>
</gene>
<dbReference type="AlphaFoldDB" id="B8CXV5"/>
<evidence type="ECO:0000313" key="2">
    <source>
        <dbReference type="EMBL" id="ACL70124.1"/>
    </source>
</evidence>
<dbReference type="InterPro" id="IPR007712">
    <property type="entry name" value="RelE/ParE_toxin"/>
</dbReference>
<dbReference type="RefSeq" id="WP_012636308.1">
    <property type="nucleotide sequence ID" value="NC_011899.1"/>
</dbReference>
<dbReference type="InterPro" id="IPR035093">
    <property type="entry name" value="RelE/ParE_toxin_dom_sf"/>
</dbReference>
<protein>
    <submittedName>
        <fullName evidence="2">Addiction module toxin, RelE/StbE family</fullName>
    </submittedName>
</protein>
<evidence type="ECO:0000256" key="1">
    <source>
        <dbReference type="ARBA" id="ARBA00022649"/>
    </source>
</evidence>